<organism evidence="1 2">
    <name type="scientific">Microcystis aeruginosa PCC 9807</name>
    <dbReference type="NCBI Taxonomy" id="1160283"/>
    <lineage>
        <taxon>Bacteria</taxon>
        <taxon>Bacillati</taxon>
        <taxon>Cyanobacteriota</taxon>
        <taxon>Cyanophyceae</taxon>
        <taxon>Oscillatoriophycideae</taxon>
        <taxon>Chroococcales</taxon>
        <taxon>Microcystaceae</taxon>
        <taxon>Microcystis</taxon>
    </lineage>
</organism>
<dbReference type="RefSeq" id="WP_002785301.1">
    <property type="nucleotide sequence ID" value="NZ_HE973314.1"/>
</dbReference>
<evidence type="ECO:0000313" key="2">
    <source>
        <dbReference type="Proteomes" id="UP000003613"/>
    </source>
</evidence>
<proteinExistence type="predicted"/>
<gene>
    <name evidence="1" type="ORF">MICAF_160002</name>
</gene>
<evidence type="ECO:0000313" key="1">
    <source>
        <dbReference type="EMBL" id="CCI15833.1"/>
    </source>
</evidence>
<protein>
    <submittedName>
        <fullName evidence="1">Uncharacterized protein</fullName>
    </submittedName>
</protein>
<dbReference type="AlphaFoldDB" id="I4H1A9"/>
<comment type="caution">
    <text evidence="1">The sequence shown here is derived from an EMBL/GenBank/DDBJ whole genome shotgun (WGS) entry which is preliminary data.</text>
</comment>
<reference evidence="1 2" key="1">
    <citation type="submission" date="2012-04" db="EMBL/GenBank/DDBJ databases">
        <authorList>
            <person name="Genoscope - CEA"/>
        </authorList>
    </citation>
    <scope>NUCLEOTIDE SEQUENCE [LARGE SCALE GENOMIC DNA]</scope>
    <source>
        <strain evidence="1 2">9807</strain>
    </source>
</reference>
<dbReference type="HOGENOM" id="CLU_041406_0_0_3"/>
<accession>I4H1A9</accession>
<dbReference type="InterPro" id="IPR059206">
    <property type="entry name" value="Sll1717-like"/>
</dbReference>
<dbReference type="NCBIfam" id="NF047389">
    <property type="entry name" value="ATPase_Sll1717"/>
    <property type="match status" value="1"/>
</dbReference>
<dbReference type="Proteomes" id="UP000003613">
    <property type="component" value="Unassembled WGS sequence"/>
</dbReference>
<sequence length="505" mass="58843">MAEFDKKKLLELMREIAPGKATAEQESDDEEVFLKNFFPVLDYKRALEPSILLIQGGRGVGKTELFRLLAIPSGREALVNSLNIRGLAPLKQTRWIAGFGRTRKTEKRFPTPEIIEKEMQSATNLEWRSFWLGLILGVILQEKESDIPSIIGQELDSNITTILQNRLSFLSEWRILVKDNFEHLNYVLDKLDERLISSDHWLFITYDELDRLLTTYNALANPIRELLAFWLDRSRRWERILPKIFLRTDLFREEFLGFPDASKLQSHRLEWRPSWLYQLWIKRLANSAQEMRDYLQIIPNLIYESSTQLGWNVSNDDGLFEKLIEKMIGKYMGASPKKGITYRWIPNHLQDTGGRIAPRSFLKLFDLAAAKRLDRFESFEQLTERQLLQPSDLQSALMDTSEDRIKELAQEEYPWLESLKTNLEGLEAPILKETFLEAVRSTKWSPEKLPPVTEPEGIMQYLIQLGVVESLLDGRINIPEIYLYGLKVKRRGGVKRLITPVVNLY</sequence>
<dbReference type="EMBL" id="CAIM01000068">
    <property type="protein sequence ID" value="CCI15833.1"/>
    <property type="molecule type" value="Genomic_DNA"/>
</dbReference>
<name>I4H1A9_MICAE</name>